<gene>
    <name evidence="1" type="ORF">PanWU01x14_359930</name>
</gene>
<dbReference type="Proteomes" id="UP000237105">
    <property type="component" value="Unassembled WGS sequence"/>
</dbReference>
<proteinExistence type="predicted"/>
<accession>A0A2P5A7T6</accession>
<name>A0A2P5A7T6_PARAD</name>
<dbReference type="AlphaFoldDB" id="A0A2P5A7T6"/>
<organism evidence="1 2">
    <name type="scientific">Parasponia andersonii</name>
    <name type="common">Sponia andersonii</name>
    <dbReference type="NCBI Taxonomy" id="3476"/>
    <lineage>
        <taxon>Eukaryota</taxon>
        <taxon>Viridiplantae</taxon>
        <taxon>Streptophyta</taxon>
        <taxon>Embryophyta</taxon>
        <taxon>Tracheophyta</taxon>
        <taxon>Spermatophyta</taxon>
        <taxon>Magnoliopsida</taxon>
        <taxon>eudicotyledons</taxon>
        <taxon>Gunneridae</taxon>
        <taxon>Pentapetalae</taxon>
        <taxon>rosids</taxon>
        <taxon>fabids</taxon>
        <taxon>Rosales</taxon>
        <taxon>Cannabaceae</taxon>
        <taxon>Parasponia</taxon>
    </lineage>
</organism>
<reference evidence="2" key="1">
    <citation type="submission" date="2016-06" db="EMBL/GenBank/DDBJ databases">
        <title>Parallel loss of symbiosis genes in relatives of nitrogen-fixing non-legume Parasponia.</title>
        <authorList>
            <person name="Van Velzen R."/>
            <person name="Holmer R."/>
            <person name="Bu F."/>
            <person name="Rutten L."/>
            <person name="Van Zeijl A."/>
            <person name="Liu W."/>
            <person name="Santuari L."/>
            <person name="Cao Q."/>
            <person name="Sharma T."/>
            <person name="Shen D."/>
            <person name="Roswanjaya Y."/>
            <person name="Wardhani T."/>
            <person name="Kalhor M.S."/>
            <person name="Jansen J."/>
            <person name="Van den Hoogen J."/>
            <person name="Gungor B."/>
            <person name="Hartog M."/>
            <person name="Hontelez J."/>
            <person name="Verver J."/>
            <person name="Yang W.-C."/>
            <person name="Schijlen E."/>
            <person name="Repin R."/>
            <person name="Schilthuizen M."/>
            <person name="Schranz E."/>
            <person name="Heidstra R."/>
            <person name="Miyata K."/>
            <person name="Fedorova E."/>
            <person name="Kohlen W."/>
            <person name="Bisseling T."/>
            <person name="Smit S."/>
            <person name="Geurts R."/>
        </authorList>
    </citation>
    <scope>NUCLEOTIDE SEQUENCE [LARGE SCALE GENOMIC DNA]</scope>
    <source>
        <strain evidence="2">cv. WU1-14</strain>
    </source>
</reference>
<keyword evidence="2" id="KW-1185">Reference proteome</keyword>
<comment type="caution">
    <text evidence="1">The sequence shown here is derived from an EMBL/GenBank/DDBJ whole genome shotgun (WGS) entry which is preliminary data.</text>
</comment>
<protein>
    <submittedName>
        <fullName evidence="1">Cyclophilin-like domain containing protein</fullName>
    </submittedName>
</protein>
<evidence type="ECO:0000313" key="1">
    <source>
        <dbReference type="EMBL" id="PON32602.1"/>
    </source>
</evidence>
<sequence length="62" mass="7108">MVGPYSKELLNGFMVQGGEAIRRSKGRTDAWGKKFNDKIRNPSRFLKTMKRSDLPCIAKIQH</sequence>
<dbReference type="OrthoDB" id="10270355at2759"/>
<evidence type="ECO:0000313" key="2">
    <source>
        <dbReference type="Proteomes" id="UP000237105"/>
    </source>
</evidence>
<dbReference type="EMBL" id="JXTB01000799">
    <property type="protein sequence ID" value="PON32602.1"/>
    <property type="molecule type" value="Genomic_DNA"/>
</dbReference>